<protein>
    <submittedName>
        <fullName evidence="1">Uncharacterized protein</fullName>
    </submittedName>
</protein>
<name>R7SFP5_FOMME</name>
<dbReference type="GeneID" id="18675937"/>
<dbReference type="KEGG" id="fme:FOMMEDRAFT_162944"/>
<proteinExistence type="predicted"/>
<dbReference type="EMBL" id="JH718126">
    <property type="protein sequence ID" value="EJC97533.1"/>
    <property type="molecule type" value="Genomic_DNA"/>
</dbReference>
<reference evidence="2" key="1">
    <citation type="journal article" date="2012" name="Science">
        <title>The Paleozoic origin of enzymatic lignin decomposition reconstructed from 31 fungal genomes.</title>
        <authorList>
            <person name="Floudas D."/>
            <person name="Binder M."/>
            <person name="Riley R."/>
            <person name="Barry K."/>
            <person name="Blanchette R.A."/>
            <person name="Henrissat B."/>
            <person name="Martinez A.T."/>
            <person name="Otillar R."/>
            <person name="Spatafora J.W."/>
            <person name="Yadav J.S."/>
            <person name="Aerts A."/>
            <person name="Benoit I."/>
            <person name="Boyd A."/>
            <person name="Carlson A."/>
            <person name="Copeland A."/>
            <person name="Coutinho P.M."/>
            <person name="de Vries R.P."/>
            <person name="Ferreira P."/>
            <person name="Findley K."/>
            <person name="Foster B."/>
            <person name="Gaskell J."/>
            <person name="Glotzer D."/>
            <person name="Gorecki P."/>
            <person name="Heitman J."/>
            <person name="Hesse C."/>
            <person name="Hori C."/>
            <person name="Igarashi K."/>
            <person name="Jurgens J.A."/>
            <person name="Kallen N."/>
            <person name="Kersten P."/>
            <person name="Kohler A."/>
            <person name="Kuees U."/>
            <person name="Kumar T.K.A."/>
            <person name="Kuo A."/>
            <person name="LaButti K."/>
            <person name="Larrondo L.F."/>
            <person name="Lindquist E."/>
            <person name="Ling A."/>
            <person name="Lombard V."/>
            <person name="Lucas S."/>
            <person name="Lundell T."/>
            <person name="Martin R."/>
            <person name="McLaughlin D.J."/>
            <person name="Morgenstern I."/>
            <person name="Morin E."/>
            <person name="Murat C."/>
            <person name="Nagy L.G."/>
            <person name="Nolan M."/>
            <person name="Ohm R.A."/>
            <person name="Patyshakuliyeva A."/>
            <person name="Rokas A."/>
            <person name="Ruiz-Duenas F.J."/>
            <person name="Sabat G."/>
            <person name="Salamov A."/>
            <person name="Samejima M."/>
            <person name="Schmutz J."/>
            <person name="Slot J.C."/>
            <person name="St John F."/>
            <person name="Stenlid J."/>
            <person name="Sun H."/>
            <person name="Sun S."/>
            <person name="Syed K."/>
            <person name="Tsang A."/>
            <person name="Wiebenga A."/>
            <person name="Young D."/>
            <person name="Pisabarro A."/>
            <person name="Eastwood D.C."/>
            <person name="Martin F."/>
            <person name="Cullen D."/>
            <person name="Grigoriev I.V."/>
            <person name="Hibbett D.S."/>
        </authorList>
    </citation>
    <scope>NUCLEOTIDE SEQUENCE [LARGE SCALE GENOMIC DNA]</scope>
    <source>
        <strain evidence="2">MF3/22</strain>
    </source>
</reference>
<sequence>MPPMDASTPVCPMIAPNAPLSHIAPCTKLRSLQSIYPSSRYRSSAPALHTRPHISPALCFTTQPLQASLVPHDACTRLLALPVTITSTVCPIGTLPVPLSVHHASGSVDLYCRNVLAWLFLTSLMGNENLSIQLTLASNQTMVLMMTMTTMMKGRGPQVLEALLQPDGPVDLPEELWEAMRV</sequence>
<organism evidence="1 2">
    <name type="scientific">Fomitiporia mediterranea (strain MF3/22)</name>
    <name type="common">Grapevine white-rot fungus</name>
    <dbReference type="NCBI Taxonomy" id="694068"/>
    <lineage>
        <taxon>Eukaryota</taxon>
        <taxon>Fungi</taxon>
        <taxon>Dikarya</taxon>
        <taxon>Basidiomycota</taxon>
        <taxon>Agaricomycotina</taxon>
        <taxon>Agaricomycetes</taxon>
        <taxon>Hymenochaetales</taxon>
        <taxon>Hymenochaetaceae</taxon>
        <taxon>Fomitiporia</taxon>
    </lineage>
</organism>
<dbReference type="Proteomes" id="UP000053630">
    <property type="component" value="Unassembled WGS sequence"/>
</dbReference>
<gene>
    <name evidence="1" type="ORF">FOMMEDRAFT_162944</name>
</gene>
<evidence type="ECO:0000313" key="1">
    <source>
        <dbReference type="EMBL" id="EJC97533.1"/>
    </source>
</evidence>
<dbReference type="RefSeq" id="XP_007272203.1">
    <property type="nucleotide sequence ID" value="XM_007272141.1"/>
</dbReference>
<evidence type="ECO:0000313" key="2">
    <source>
        <dbReference type="Proteomes" id="UP000053630"/>
    </source>
</evidence>
<dbReference type="AlphaFoldDB" id="R7SFP5"/>
<keyword evidence="2" id="KW-1185">Reference proteome</keyword>
<accession>R7SFP5</accession>